<comment type="caution">
    <text evidence="2">The sequence shown here is derived from an EMBL/GenBank/DDBJ whole genome shotgun (WGS) entry which is preliminary data.</text>
</comment>
<reference evidence="2" key="1">
    <citation type="submission" date="2020-04" db="EMBL/GenBank/DDBJ databases">
        <title>Deep metagenomics examines the oral microbiome during advanced dental caries in children, revealing novel taxa and co-occurrences with host molecules.</title>
        <authorList>
            <person name="Baker J.L."/>
            <person name="Morton J.T."/>
            <person name="Dinis M."/>
            <person name="Alvarez R."/>
            <person name="Tran N.C."/>
            <person name="Knight R."/>
            <person name="Edlund A."/>
        </authorList>
    </citation>
    <scope>NUCLEOTIDE SEQUENCE</scope>
    <source>
        <strain evidence="2">JCVI_23_bin.16</strain>
    </source>
</reference>
<feature type="chain" id="PRO_5037228273" evidence="1">
    <location>
        <begin position="24"/>
        <end position="200"/>
    </location>
</feature>
<gene>
    <name evidence="2" type="ORF">HXK00_01250</name>
</gene>
<keyword evidence="1" id="KW-0732">Signal</keyword>
<accession>A0A929QT97</accession>
<sequence>MSLFKKLSLLAAGLVLTTSPVLAQSSSESSQSGSTQTSYESLEAASNELTPKLKEALDLKDAKKTLDNLAQLFKWEVTDSKESQLANSDFKYTIHRLGPEAVLLSTPDNKVLAFAMAKLDADTIRQRMAGLGVKPEAQMERLLNREPSPVDKVFVETKDFGLILSGHHLGQDEKKPDKPQYDLFVIYNHDFYKAMVKDFE</sequence>
<dbReference type="Proteomes" id="UP000757900">
    <property type="component" value="Unassembled WGS sequence"/>
</dbReference>
<proteinExistence type="predicted"/>
<name>A0A929QT97_ABIDE</name>
<evidence type="ECO:0000313" key="3">
    <source>
        <dbReference type="Proteomes" id="UP000757900"/>
    </source>
</evidence>
<evidence type="ECO:0000313" key="2">
    <source>
        <dbReference type="EMBL" id="MBF0934252.1"/>
    </source>
</evidence>
<protein>
    <submittedName>
        <fullName evidence="2">Uncharacterized protein</fullName>
    </submittedName>
</protein>
<dbReference type="AlphaFoldDB" id="A0A929QT97"/>
<feature type="signal peptide" evidence="1">
    <location>
        <begin position="1"/>
        <end position="23"/>
    </location>
</feature>
<evidence type="ECO:0000256" key="1">
    <source>
        <dbReference type="SAM" id="SignalP"/>
    </source>
</evidence>
<organism evidence="2 3">
    <name type="scientific">Abiotrophia defectiva</name>
    <name type="common">Streptococcus defectivus</name>
    <dbReference type="NCBI Taxonomy" id="46125"/>
    <lineage>
        <taxon>Bacteria</taxon>
        <taxon>Bacillati</taxon>
        <taxon>Bacillota</taxon>
        <taxon>Bacilli</taxon>
        <taxon>Lactobacillales</taxon>
        <taxon>Aerococcaceae</taxon>
        <taxon>Abiotrophia</taxon>
    </lineage>
</organism>
<dbReference type="EMBL" id="JABZFV010000007">
    <property type="protein sequence ID" value="MBF0934252.1"/>
    <property type="molecule type" value="Genomic_DNA"/>
</dbReference>